<feature type="non-terminal residue" evidence="8">
    <location>
        <position position="142"/>
    </location>
</feature>
<organism evidence="8 9">
    <name type="scientific">Lentinus brumalis</name>
    <dbReference type="NCBI Taxonomy" id="2498619"/>
    <lineage>
        <taxon>Eukaryota</taxon>
        <taxon>Fungi</taxon>
        <taxon>Dikarya</taxon>
        <taxon>Basidiomycota</taxon>
        <taxon>Agaricomycotina</taxon>
        <taxon>Agaricomycetes</taxon>
        <taxon>Polyporales</taxon>
        <taxon>Polyporaceae</taxon>
        <taxon>Lentinus</taxon>
    </lineage>
</organism>
<feature type="transmembrane region" description="Helical" evidence="7">
    <location>
        <begin position="70"/>
        <end position="93"/>
    </location>
</feature>
<accession>A0A371DKP6</accession>
<dbReference type="Pfam" id="PF02935">
    <property type="entry name" value="COX7C"/>
    <property type="match status" value="1"/>
</dbReference>
<reference evidence="8 9" key="1">
    <citation type="journal article" date="2018" name="Biotechnol. Biofuels">
        <title>Integrative visual omics of the white-rot fungus Polyporus brumalis exposes the biotechnological potential of its oxidative enzymes for delignifying raw plant biomass.</title>
        <authorList>
            <person name="Miyauchi S."/>
            <person name="Rancon A."/>
            <person name="Drula E."/>
            <person name="Hage H."/>
            <person name="Chaduli D."/>
            <person name="Favel A."/>
            <person name="Grisel S."/>
            <person name="Henrissat B."/>
            <person name="Herpoel-Gimbert I."/>
            <person name="Ruiz-Duenas F.J."/>
            <person name="Chevret D."/>
            <person name="Hainaut M."/>
            <person name="Lin J."/>
            <person name="Wang M."/>
            <person name="Pangilinan J."/>
            <person name="Lipzen A."/>
            <person name="Lesage-Meessen L."/>
            <person name="Navarro D."/>
            <person name="Riley R."/>
            <person name="Grigoriev I.V."/>
            <person name="Zhou S."/>
            <person name="Raouche S."/>
            <person name="Rosso M.N."/>
        </authorList>
    </citation>
    <scope>NUCLEOTIDE SEQUENCE [LARGE SCALE GENOMIC DNA]</scope>
    <source>
        <strain evidence="8 9">BRFM 1820</strain>
    </source>
</reference>
<evidence type="ECO:0000256" key="6">
    <source>
        <dbReference type="ARBA" id="ARBA00023136"/>
    </source>
</evidence>
<gene>
    <name evidence="8" type="ORF">OH76DRAFT_1399700</name>
</gene>
<keyword evidence="4" id="KW-0999">Mitochondrion inner membrane</keyword>
<keyword evidence="9" id="KW-1185">Reference proteome</keyword>
<protein>
    <submittedName>
        <fullName evidence="8">Uncharacterized protein</fullName>
    </submittedName>
</protein>
<sequence>MSLLARSAAAPLRQVAVRARAAPVRSMHGEYKVRRPYELVGVFPRPLTWCRGLQHIPFDYSKKGIFGAKVAAYLVTGFSVPFVAAYYQLYVFISRCHRGGGLTRFAGASPLARHRMRRACTYCRPANLYRHISLEIDGRAFV</sequence>
<dbReference type="AlphaFoldDB" id="A0A371DKP6"/>
<evidence type="ECO:0000256" key="5">
    <source>
        <dbReference type="ARBA" id="ARBA00023128"/>
    </source>
</evidence>
<name>A0A371DKP6_9APHY</name>
<evidence type="ECO:0000313" key="8">
    <source>
        <dbReference type="EMBL" id="RDX53097.1"/>
    </source>
</evidence>
<dbReference type="OrthoDB" id="9974841at2759"/>
<evidence type="ECO:0000256" key="3">
    <source>
        <dbReference type="ARBA" id="ARBA00010514"/>
    </source>
</evidence>
<comment type="similarity">
    <text evidence="3">Belongs to the cytochrome c oxidase VIIc family.</text>
</comment>
<dbReference type="STRING" id="139420.A0A371DKP6"/>
<dbReference type="Proteomes" id="UP000256964">
    <property type="component" value="Unassembled WGS sequence"/>
</dbReference>
<keyword evidence="7" id="KW-0812">Transmembrane</keyword>
<keyword evidence="7" id="KW-1133">Transmembrane helix</keyword>
<comment type="subcellular location">
    <subcellularLocation>
        <location evidence="1">Mitochondrion inner membrane</location>
        <topology evidence="1">Single-pass membrane protein</topology>
    </subcellularLocation>
</comment>
<dbReference type="SUPFAM" id="SSF81427">
    <property type="entry name" value="Mitochondrial cytochrome c oxidase subunit VIIc (aka VIIIa)"/>
    <property type="match status" value="1"/>
</dbReference>
<keyword evidence="6 7" id="KW-0472">Membrane</keyword>
<dbReference type="InterPro" id="IPR004202">
    <property type="entry name" value="COX7C/Cox8"/>
</dbReference>
<dbReference type="Gene3D" id="4.10.49.10">
    <property type="entry name" value="Cytochrome c oxidase subunit VIIc"/>
    <property type="match status" value="1"/>
</dbReference>
<dbReference type="UniPathway" id="UPA00705"/>
<dbReference type="InterPro" id="IPR036636">
    <property type="entry name" value="COX7C/Cox8_sf"/>
</dbReference>
<dbReference type="GO" id="GO:0005743">
    <property type="term" value="C:mitochondrial inner membrane"/>
    <property type="evidence" value="ECO:0007669"/>
    <property type="project" value="UniProtKB-SubCell"/>
</dbReference>
<keyword evidence="5" id="KW-0496">Mitochondrion</keyword>
<dbReference type="GO" id="GO:0006123">
    <property type="term" value="P:mitochondrial electron transport, cytochrome c to oxygen"/>
    <property type="evidence" value="ECO:0007669"/>
    <property type="project" value="InterPro"/>
</dbReference>
<comment type="pathway">
    <text evidence="2">Energy metabolism; oxidative phosphorylation.</text>
</comment>
<evidence type="ECO:0000313" key="9">
    <source>
        <dbReference type="Proteomes" id="UP000256964"/>
    </source>
</evidence>
<evidence type="ECO:0000256" key="4">
    <source>
        <dbReference type="ARBA" id="ARBA00022792"/>
    </source>
</evidence>
<evidence type="ECO:0000256" key="2">
    <source>
        <dbReference type="ARBA" id="ARBA00004673"/>
    </source>
</evidence>
<evidence type="ECO:0000256" key="1">
    <source>
        <dbReference type="ARBA" id="ARBA00004434"/>
    </source>
</evidence>
<evidence type="ECO:0000256" key="7">
    <source>
        <dbReference type="SAM" id="Phobius"/>
    </source>
</evidence>
<dbReference type="GO" id="GO:0045277">
    <property type="term" value="C:respiratory chain complex IV"/>
    <property type="evidence" value="ECO:0007669"/>
    <property type="project" value="InterPro"/>
</dbReference>
<dbReference type="EMBL" id="KZ857388">
    <property type="protein sequence ID" value="RDX53097.1"/>
    <property type="molecule type" value="Genomic_DNA"/>
</dbReference>
<proteinExistence type="inferred from homology"/>